<evidence type="ECO:0000256" key="1">
    <source>
        <dbReference type="SAM" id="MobiDB-lite"/>
    </source>
</evidence>
<sequence>MKHKAQPASDRITSMLSESASENTAVEKYFPEEIFDANESTASTSGKSLEKVDFDQVSHISPADSPQPTVSPLNSLKEVKGDFVPDKPFLYASNCYRVVMLYGGRTRANIGNGDILRSLLRKSGLCFARLFVPPTKPHMAFVEVEEILDGVRAIDKLRNSCQERGKFQLTVEWARPNKRDLVDLEYANWGKERRQQREQLHRSPLKSRTVRGTPPRDRRTRSRSAYPRSLCRRSRSSLYRRDRRSAWPDRRGSKRSRNRSRSPRERKYRRTRSPSDSAHRYPSSVDQDIGNIGPSTPEGSPPVKDDLTFFITGQDSP</sequence>
<evidence type="ECO:0000313" key="2">
    <source>
        <dbReference type="EMBL" id="GAV00838.1"/>
    </source>
</evidence>
<reference evidence="2 3" key="1">
    <citation type="journal article" date="2016" name="Nat. Commun.">
        <title>Extremotolerant tardigrade genome and improved radiotolerance of human cultured cells by tardigrade-unique protein.</title>
        <authorList>
            <person name="Hashimoto T."/>
            <person name="Horikawa D.D."/>
            <person name="Saito Y."/>
            <person name="Kuwahara H."/>
            <person name="Kozuka-Hata H."/>
            <person name="Shin-I T."/>
            <person name="Minakuchi Y."/>
            <person name="Ohishi K."/>
            <person name="Motoyama A."/>
            <person name="Aizu T."/>
            <person name="Enomoto A."/>
            <person name="Kondo K."/>
            <person name="Tanaka S."/>
            <person name="Hara Y."/>
            <person name="Koshikawa S."/>
            <person name="Sagara H."/>
            <person name="Miura T."/>
            <person name="Yokobori S."/>
            <person name="Miyagawa K."/>
            <person name="Suzuki Y."/>
            <person name="Kubo T."/>
            <person name="Oyama M."/>
            <person name="Kohara Y."/>
            <person name="Fujiyama A."/>
            <person name="Arakawa K."/>
            <person name="Katayama T."/>
            <person name="Toyoda A."/>
            <person name="Kunieda T."/>
        </authorList>
    </citation>
    <scope>NUCLEOTIDE SEQUENCE [LARGE SCALE GENOMIC DNA]</scope>
    <source>
        <strain evidence="2 3">YOKOZUNA-1</strain>
    </source>
</reference>
<feature type="compositionally biased region" description="Polar residues" evidence="1">
    <location>
        <begin position="11"/>
        <end position="23"/>
    </location>
</feature>
<dbReference type="EMBL" id="BDGG01000006">
    <property type="protein sequence ID" value="GAV00838.1"/>
    <property type="molecule type" value="Genomic_DNA"/>
</dbReference>
<organism evidence="2 3">
    <name type="scientific">Ramazzottius varieornatus</name>
    <name type="common">Water bear</name>
    <name type="synonym">Tardigrade</name>
    <dbReference type="NCBI Taxonomy" id="947166"/>
    <lineage>
        <taxon>Eukaryota</taxon>
        <taxon>Metazoa</taxon>
        <taxon>Ecdysozoa</taxon>
        <taxon>Tardigrada</taxon>
        <taxon>Eutardigrada</taxon>
        <taxon>Parachela</taxon>
        <taxon>Hypsibioidea</taxon>
        <taxon>Ramazzottiidae</taxon>
        <taxon>Ramazzottius</taxon>
    </lineage>
</organism>
<feature type="region of interest" description="Disordered" evidence="1">
    <location>
        <begin position="1"/>
        <end position="23"/>
    </location>
</feature>
<feature type="region of interest" description="Disordered" evidence="1">
    <location>
        <begin position="193"/>
        <end position="317"/>
    </location>
</feature>
<keyword evidence="3" id="KW-1185">Reference proteome</keyword>
<feature type="compositionally biased region" description="Basic residues" evidence="1">
    <location>
        <begin position="252"/>
        <end position="272"/>
    </location>
</feature>
<dbReference type="Proteomes" id="UP000186922">
    <property type="component" value="Unassembled WGS sequence"/>
</dbReference>
<comment type="caution">
    <text evidence="2">The sequence shown here is derived from an EMBL/GenBank/DDBJ whole genome shotgun (WGS) entry which is preliminary data.</text>
</comment>
<protein>
    <submittedName>
        <fullName evidence="2">Uncharacterized protein</fullName>
    </submittedName>
</protein>
<gene>
    <name evidence="2" type="primary">RvY_11632</name>
    <name evidence="2" type="synonym">RvY_11632.1</name>
    <name evidence="2" type="ORF">RvY_11632-1</name>
</gene>
<evidence type="ECO:0000313" key="3">
    <source>
        <dbReference type="Proteomes" id="UP000186922"/>
    </source>
</evidence>
<accession>A0A1D1VM55</accession>
<dbReference type="AlphaFoldDB" id="A0A1D1VM55"/>
<proteinExistence type="predicted"/>
<name>A0A1D1VM55_RAMVA</name>